<name>A0A3S3RSA9_9BACT</name>
<dbReference type="GO" id="GO:0003723">
    <property type="term" value="F:RNA binding"/>
    <property type="evidence" value="ECO:0007669"/>
    <property type="project" value="InterPro"/>
</dbReference>
<evidence type="ECO:0000256" key="1">
    <source>
        <dbReference type="ARBA" id="ARBA00007228"/>
    </source>
</evidence>
<proteinExistence type="inferred from homology"/>
<evidence type="ECO:0000256" key="2">
    <source>
        <dbReference type="ARBA" id="ARBA00022603"/>
    </source>
</evidence>
<dbReference type="Gene3D" id="3.40.1280.10">
    <property type="match status" value="1"/>
</dbReference>
<evidence type="ECO:0000256" key="4">
    <source>
        <dbReference type="ARBA" id="ARBA00022691"/>
    </source>
</evidence>
<reference evidence="6 7" key="1">
    <citation type="submission" date="2017-01" db="EMBL/GenBank/DDBJ databases">
        <title>The cable genome- insights into the physiology and evolution of filamentous bacteria capable of sulfide oxidation via long distance electron transfer.</title>
        <authorList>
            <person name="Schreiber L."/>
            <person name="Bjerg J.T."/>
            <person name="Boggild A."/>
            <person name="Van De Vossenberg J."/>
            <person name="Meysman F."/>
            <person name="Nielsen L.P."/>
            <person name="Schramm A."/>
            <person name="Kjeldsen K.U."/>
        </authorList>
    </citation>
    <scope>NUCLEOTIDE SEQUENCE [LARGE SCALE GENOMIC DNA]</scope>
    <source>
        <strain evidence="6">MCF</strain>
    </source>
</reference>
<evidence type="ECO:0000259" key="5">
    <source>
        <dbReference type="Pfam" id="PF00588"/>
    </source>
</evidence>
<dbReference type="Pfam" id="PF00588">
    <property type="entry name" value="SpoU_methylase"/>
    <property type="match status" value="1"/>
</dbReference>
<keyword evidence="2 6" id="KW-0489">Methyltransferase</keyword>
<dbReference type="CDD" id="cd18093">
    <property type="entry name" value="SpoU-like_TrmJ"/>
    <property type="match status" value="1"/>
</dbReference>
<dbReference type="PANTHER" id="PTHR42786:SF2">
    <property type="entry name" value="TRNA (CYTIDINE_URIDINE-2'-O-)-METHYLTRANSFERASE TRMJ"/>
    <property type="match status" value="1"/>
</dbReference>
<dbReference type="PIRSF" id="PIRSF004808">
    <property type="entry name" value="LasT"/>
    <property type="match status" value="1"/>
</dbReference>
<comment type="similarity">
    <text evidence="1">Belongs to the class IV-like SAM-binding methyltransferase superfamily. RNA methyltransferase TrmH family.</text>
</comment>
<comment type="caution">
    <text evidence="6">The sequence shown here is derived from an EMBL/GenBank/DDBJ whole genome shotgun (WGS) entry which is preliminary data.</text>
</comment>
<sequence length="265" mass="29839">MSQSITTLSGSGLILVRPKYPENIGASARIACNFGIEQLTVVTEDAPDQERMFKMATHKAAYLIRDLRLVDNTREAAEPYHFIVGTTARQGRHRVLEKAPHAVMTELASLAAGHRIGLMFGRESSGLTNEDLDFCQFTSTIPTADFSSLNLAQAVAIHCYELSMAISTLDEQANLDGGSQYANSYDLEGMYEHIEDALTKTTFIRHTNKTYWMRNIRQFLSRTKIKKKEASLIRGVCRKFLWHSRQEEEQKGLEGQKGENDKDSE</sequence>
<evidence type="ECO:0000313" key="6">
    <source>
        <dbReference type="EMBL" id="RWX46726.1"/>
    </source>
</evidence>
<dbReference type="InterPro" id="IPR001537">
    <property type="entry name" value="SpoU_MeTrfase"/>
</dbReference>
<organism evidence="6 7">
    <name type="scientific">Candidatus Electrothrix aarhusensis</name>
    <dbReference type="NCBI Taxonomy" id="1859131"/>
    <lineage>
        <taxon>Bacteria</taxon>
        <taxon>Pseudomonadati</taxon>
        <taxon>Thermodesulfobacteriota</taxon>
        <taxon>Desulfobulbia</taxon>
        <taxon>Desulfobulbales</taxon>
        <taxon>Desulfobulbaceae</taxon>
        <taxon>Candidatus Electrothrix</taxon>
    </lineage>
</organism>
<evidence type="ECO:0000256" key="3">
    <source>
        <dbReference type="ARBA" id="ARBA00022679"/>
    </source>
</evidence>
<dbReference type="GO" id="GO:0002128">
    <property type="term" value="P:tRNA nucleoside ribose methylation"/>
    <property type="evidence" value="ECO:0007669"/>
    <property type="project" value="TreeGrafter"/>
</dbReference>
<dbReference type="AlphaFoldDB" id="A0A3S3RSA9"/>
<keyword evidence="4" id="KW-0949">S-adenosyl-L-methionine</keyword>
<gene>
    <name evidence="6" type="ORF">H206_03634</name>
</gene>
<dbReference type="GO" id="GO:0005829">
    <property type="term" value="C:cytosol"/>
    <property type="evidence" value="ECO:0007669"/>
    <property type="project" value="TreeGrafter"/>
</dbReference>
<dbReference type="InterPro" id="IPR029026">
    <property type="entry name" value="tRNA_m1G_MTases_N"/>
</dbReference>
<evidence type="ECO:0000313" key="7">
    <source>
        <dbReference type="Proteomes" id="UP000287853"/>
    </source>
</evidence>
<dbReference type="InterPro" id="IPR004384">
    <property type="entry name" value="RNA_MeTrfase_TrmJ/LasT"/>
</dbReference>
<dbReference type="Gene3D" id="1.10.8.590">
    <property type="match status" value="1"/>
</dbReference>
<feature type="domain" description="tRNA/rRNA methyltransferase SpoU type" evidence="5">
    <location>
        <begin position="13"/>
        <end position="160"/>
    </location>
</feature>
<dbReference type="EC" id="2.1.1.-" evidence="6"/>
<dbReference type="SUPFAM" id="SSF75217">
    <property type="entry name" value="alpha/beta knot"/>
    <property type="match status" value="1"/>
</dbReference>
<dbReference type="PANTHER" id="PTHR42786">
    <property type="entry name" value="TRNA/RRNA METHYLTRANSFERASE"/>
    <property type="match status" value="1"/>
</dbReference>
<keyword evidence="7" id="KW-1185">Reference proteome</keyword>
<dbReference type="InterPro" id="IPR029028">
    <property type="entry name" value="Alpha/beta_knot_MTases"/>
</dbReference>
<protein>
    <submittedName>
        <fullName evidence="6">tRNA/rRNA methyltransferase</fullName>
        <ecNumber evidence="6">2.1.1.-</ecNumber>
    </submittedName>
</protein>
<keyword evidence="3 6" id="KW-0808">Transferase</keyword>
<dbReference type="EMBL" id="MTKO01000053">
    <property type="protein sequence ID" value="RWX46726.1"/>
    <property type="molecule type" value="Genomic_DNA"/>
</dbReference>
<dbReference type="Proteomes" id="UP000287853">
    <property type="component" value="Unassembled WGS sequence"/>
</dbReference>
<dbReference type="GO" id="GO:0008173">
    <property type="term" value="F:RNA methyltransferase activity"/>
    <property type="evidence" value="ECO:0007669"/>
    <property type="project" value="InterPro"/>
</dbReference>
<accession>A0A3S3RSA9</accession>